<name>A0AA88QQ15_9ASTE</name>
<evidence type="ECO:0000256" key="5">
    <source>
        <dbReference type="ARBA" id="ARBA00023180"/>
    </source>
</evidence>
<dbReference type="Pfam" id="PF14543">
    <property type="entry name" value="TAXi_N"/>
    <property type="match status" value="1"/>
</dbReference>
<organism evidence="8 9">
    <name type="scientific">Escallonia rubra</name>
    <dbReference type="NCBI Taxonomy" id="112253"/>
    <lineage>
        <taxon>Eukaryota</taxon>
        <taxon>Viridiplantae</taxon>
        <taxon>Streptophyta</taxon>
        <taxon>Embryophyta</taxon>
        <taxon>Tracheophyta</taxon>
        <taxon>Spermatophyta</taxon>
        <taxon>Magnoliopsida</taxon>
        <taxon>eudicotyledons</taxon>
        <taxon>Gunneridae</taxon>
        <taxon>Pentapetalae</taxon>
        <taxon>asterids</taxon>
        <taxon>campanulids</taxon>
        <taxon>Escalloniales</taxon>
        <taxon>Escalloniaceae</taxon>
        <taxon>Escallonia</taxon>
    </lineage>
</organism>
<dbReference type="CDD" id="cd05476">
    <property type="entry name" value="pepsin_A_like_plant"/>
    <property type="match status" value="1"/>
</dbReference>
<dbReference type="Pfam" id="PF14541">
    <property type="entry name" value="TAXi_C"/>
    <property type="match status" value="1"/>
</dbReference>
<dbReference type="PROSITE" id="PS51767">
    <property type="entry name" value="PEPTIDASE_A1"/>
    <property type="match status" value="1"/>
</dbReference>
<protein>
    <recommendedName>
        <fullName evidence="7">Peptidase A1 domain-containing protein</fullName>
    </recommendedName>
</protein>
<keyword evidence="3" id="KW-0064">Aspartyl protease</keyword>
<sequence length="443" mass="48827">MEPASPFVHDAKLFLVILVFLSTTNITSSAATSPRGFVTELIHHDSILSPFYNASATVADRATRARERSVARLSYLKAAMSGTPDSVRGIMFPGEGVFLVSMYIGNPPVHQFMYMDTGSSLTWLHCFPCIGCTTTTPIYDPSRSSTYYPLPCDHDPYCAANCDMQRNECTYGAVYADGASSSGNFATEDLMFYIENEGETFASDIIFGCARAVNEPYRDISGIMGLGNGERSLANQVGTKFSYCIGSLDDPNYAHNRLVLGNGAVLVGRSTPLDLDMGHYFLSLVGISVGNEQLPINRRVFRRRWPGTGGVIIDSGAEWIYLVRDAYVQLRSTVERIVGSYLARVTIRNHPGWLCYRGSASIDLEDFPPVTFHFDGANLVLGVTSMFQVVTSTSFCMAVDKANGQTPDDINIIGMLAQQHHNIGYDISRRMLYIRQTNCERVN</sequence>
<evidence type="ECO:0000256" key="3">
    <source>
        <dbReference type="ARBA" id="ARBA00022750"/>
    </source>
</evidence>
<evidence type="ECO:0000256" key="4">
    <source>
        <dbReference type="ARBA" id="ARBA00022801"/>
    </source>
</evidence>
<gene>
    <name evidence="8" type="ORF">RJ640_026517</name>
</gene>
<evidence type="ECO:0000256" key="2">
    <source>
        <dbReference type="ARBA" id="ARBA00022670"/>
    </source>
</evidence>
<dbReference type="SUPFAM" id="SSF50630">
    <property type="entry name" value="Acid proteases"/>
    <property type="match status" value="1"/>
</dbReference>
<comment type="caution">
    <text evidence="8">The sequence shown here is derived from an EMBL/GenBank/DDBJ whole genome shotgun (WGS) entry which is preliminary data.</text>
</comment>
<dbReference type="FunFam" id="2.40.70.10:FF:000033">
    <property type="entry name" value="Aspartyl protease family protein"/>
    <property type="match status" value="1"/>
</dbReference>
<proteinExistence type="inferred from homology"/>
<dbReference type="GO" id="GO:0006508">
    <property type="term" value="P:proteolysis"/>
    <property type="evidence" value="ECO:0007669"/>
    <property type="project" value="UniProtKB-KW"/>
</dbReference>
<dbReference type="GO" id="GO:0005576">
    <property type="term" value="C:extracellular region"/>
    <property type="evidence" value="ECO:0007669"/>
    <property type="project" value="TreeGrafter"/>
</dbReference>
<keyword evidence="6" id="KW-0732">Signal</keyword>
<dbReference type="Gene3D" id="2.40.70.10">
    <property type="entry name" value="Acid Proteases"/>
    <property type="match status" value="2"/>
</dbReference>
<dbReference type="PANTHER" id="PTHR47967:SF14">
    <property type="entry name" value="EUKARYOTIC ASPARTYL PROTEASE FAMILY PROTEIN"/>
    <property type="match status" value="1"/>
</dbReference>
<dbReference type="InterPro" id="IPR032799">
    <property type="entry name" value="TAXi_C"/>
</dbReference>
<dbReference type="InterPro" id="IPR032861">
    <property type="entry name" value="TAXi_N"/>
</dbReference>
<feature type="domain" description="Peptidase A1" evidence="7">
    <location>
        <begin position="98"/>
        <end position="435"/>
    </location>
</feature>
<dbReference type="GO" id="GO:0004190">
    <property type="term" value="F:aspartic-type endopeptidase activity"/>
    <property type="evidence" value="ECO:0007669"/>
    <property type="project" value="UniProtKB-KW"/>
</dbReference>
<dbReference type="EMBL" id="JAVXUO010003075">
    <property type="protein sequence ID" value="KAK2966965.1"/>
    <property type="molecule type" value="Genomic_DNA"/>
</dbReference>
<evidence type="ECO:0000256" key="1">
    <source>
        <dbReference type="ARBA" id="ARBA00007447"/>
    </source>
</evidence>
<keyword evidence="4" id="KW-0378">Hydrolase</keyword>
<evidence type="ECO:0000313" key="9">
    <source>
        <dbReference type="Proteomes" id="UP001187471"/>
    </source>
</evidence>
<reference evidence="8" key="1">
    <citation type="submission" date="2022-12" db="EMBL/GenBank/DDBJ databases">
        <title>Draft genome assemblies for two species of Escallonia (Escalloniales).</title>
        <authorList>
            <person name="Chanderbali A."/>
            <person name="Dervinis C."/>
            <person name="Anghel I."/>
            <person name="Soltis D."/>
            <person name="Soltis P."/>
            <person name="Zapata F."/>
        </authorList>
    </citation>
    <scope>NUCLEOTIDE SEQUENCE</scope>
    <source>
        <strain evidence="8">UCBG92.1500</strain>
        <tissue evidence="8">Leaf</tissue>
    </source>
</reference>
<dbReference type="InterPro" id="IPR033121">
    <property type="entry name" value="PEPTIDASE_A1"/>
</dbReference>
<keyword evidence="9" id="KW-1185">Reference proteome</keyword>
<dbReference type="AlphaFoldDB" id="A0AA88QQ15"/>
<comment type="similarity">
    <text evidence="1">Belongs to the peptidase A1 family.</text>
</comment>
<dbReference type="PANTHER" id="PTHR47967">
    <property type="entry name" value="OS07G0603500 PROTEIN-RELATED"/>
    <property type="match status" value="1"/>
</dbReference>
<dbReference type="InterPro" id="IPR034161">
    <property type="entry name" value="Pepsin-like_plant"/>
</dbReference>
<evidence type="ECO:0000259" key="7">
    <source>
        <dbReference type="PROSITE" id="PS51767"/>
    </source>
</evidence>
<dbReference type="InterPro" id="IPR051708">
    <property type="entry name" value="Plant_Aspart_Prot_A1"/>
</dbReference>
<dbReference type="Proteomes" id="UP001187471">
    <property type="component" value="Unassembled WGS sequence"/>
</dbReference>
<accession>A0AA88QQ15</accession>
<feature type="signal peptide" evidence="6">
    <location>
        <begin position="1"/>
        <end position="29"/>
    </location>
</feature>
<keyword evidence="5" id="KW-0325">Glycoprotein</keyword>
<evidence type="ECO:0000313" key="8">
    <source>
        <dbReference type="EMBL" id="KAK2966965.1"/>
    </source>
</evidence>
<dbReference type="InterPro" id="IPR021109">
    <property type="entry name" value="Peptidase_aspartic_dom_sf"/>
</dbReference>
<feature type="chain" id="PRO_5041689512" description="Peptidase A1 domain-containing protein" evidence="6">
    <location>
        <begin position="30"/>
        <end position="443"/>
    </location>
</feature>
<evidence type="ECO:0000256" key="6">
    <source>
        <dbReference type="SAM" id="SignalP"/>
    </source>
</evidence>
<keyword evidence="2" id="KW-0645">Protease</keyword>